<evidence type="ECO:0008006" key="3">
    <source>
        <dbReference type="Google" id="ProtNLM"/>
    </source>
</evidence>
<dbReference type="Proteomes" id="UP000008237">
    <property type="component" value="Unassembled WGS sequence"/>
</dbReference>
<dbReference type="InterPro" id="IPR021109">
    <property type="entry name" value="Peptidase_aspartic_dom_sf"/>
</dbReference>
<sequence>FMLDTGSRPNFIKEACVSKTLDIESTCVLKLNRINNSSVYTIGKIIKIILDIPVDFHVISNDFPIQPCRILGNDFFQ</sequence>
<proteinExistence type="predicted"/>
<reference evidence="1 2" key="1">
    <citation type="journal article" date="2010" name="Science">
        <title>Genomic comparison of the ants Camponotus floridanus and Harpegnathos saltator.</title>
        <authorList>
            <person name="Bonasio R."/>
            <person name="Zhang G."/>
            <person name="Ye C."/>
            <person name="Mutti N.S."/>
            <person name="Fang X."/>
            <person name="Qin N."/>
            <person name="Donahue G."/>
            <person name="Yang P."/>
            <person name="Li Q."/>
            <person name="Li C."/>
            <person name="Zhang P."/>
            <person name="Huang Z."/>
            <person name="Berger S.L."/>
            <person name="Reinberg D."/>
            <person name="Wang J."/>
            <person name="Liebig J."/>
        </authorList>
    </citation>
    <scope>NUCLEOTIDE SEQUENCE [LARGE SCALE GENOMIC DNA]</scope>
    <source>
        <strain evidence="1 2">R22 G/1</strain>
    </source>
</reference>
<accession>E2BCV7</accession>
<organism evidence="2">
    <name type="scientific">Harpegnathos saltator</name>
    <name type="common">Jerdon's jumping ant</name>
    <dbReference type="NCBI Taxonomy" id="610380"/>
    <lineage>
        <taxon>Eukaryota</taxon>
        <taxon>Metazoa</taxon>
        <taxon>Ecdysozoa</taxon>
        <taxon>Arthropoda</taxon>
        <taxon>Hexapoda</taxon>
        <taxon>Insecta</taxon>
        <taxon>Pterygota</taxon>
        <taxon>Neoptera</taxon>
        <taxon>Endopterygota</taxon>
        <taxon>Hymenoptera</taxon>
        <taxon>Apocrita</taxon>
        <taxon>Aculeata</taxon>
        <taxon>Formicoidea</taxon>
        <taxon>Formicidae</taxon>
        <taxon>Ponerinae</taxon>
        <taxon>Ponerini</taxon>
        <taxon>Harpegnathos</taxon>
    </lineage>
</organism>
<evidence type="ECO:0000313" key="2">
    <source>
        <dbReference type="Proteomes" id="UP000008237"/>
    </source>
</evidence>
<gene>
    <name evidence="1" type="ORF">EAI_03121</name>
</gene>
<evidence type="ECO:0000313" key="1">
    <source>
        <dbReference type="EMBL" id="EFN86473.1"/>
    </source>
</evidence>
<dbReference type="EMBL" id="GL447408">
    <property type="protein sequence ID" value="EFN86473.1"/>
    <property type="molecule type" value="Genomic_DNA"/>
</dbReference>
<feature type="non-terminal residue" evidence="1">
    <location>
        <position position="77"/>
    </location>
</feature>
<name>E2BCV7_HARSA</name>
<keyword evidence="2" id="KW-1185">Reference proteome</keyword>
<protein>
    <recommendedName>
        <fullName evidence="3">Peptidase A2 domain-containing protein</fullName>
    </recommendedName>
</protein>
<dbReference type="Gene3D" id="2.40.70.10">
    <property type="entry name" value="Acid Proteases"/>
    <property type="match status" value="1"/>
</dbReference>
<feature type="non-terminal residue" evidence="1">
    <location>
        <position position="1"/>
    </location>
</feature>
<dbReference type="InParanoid" id="E2BCV7"/>
<dbReference type="AlphaFoldDB" id="E2BCV7"/>